<protein>
    <submittedName>
        <fullName evidence="1">Uncharacterized protein</fullName>
    </submittedName>
</protein>
<proteinExistence type="predicted"/>
<dbReference type="OrthoDB" id="72508at2759"/>
<dbReference type="EMBL" id="JNBR01000559">
    <property type="protein sequence ID" value="OQR91064.1"/>
    <property type="molecule type" value="Genomic_DNA"/>
</dbReference>
<keyword evidence="2" id="KW-1185">Reference proteome</keyword>
<sequence length="133" mass="14985">MSSRTWADLVKDWIQLGQFLRAAVERASPASMVEAYVVKKPVPPVHARRSPPLPTKSTLPPCQVLARQTPGFNTLFDRFLRRPKSPIRLPRAFIGRTVLTVAGKRVPFTRCMAKVARSQIKPLPTIVEIHARH</sequence>
<accession>A0A1V9YZ29</accession>
<name>A0A1V9YZ29_ACHHY</name>
<dbReference type="Proteomes" id="UP000243579">
    <property type="component" value="Unassembled WGS sequence"/>
</dbReference>
<organism evidence="1 2">
    <name type="scientific">Achlya hypogyna</name>
    <name type="common">Oomycete</name>
    <name type="synonym">Protoachlya hypogyna</name>
    <dbReference type="NCBI Taxonomy" id="1202772"/>
    <lineage>
        <taxon>Eukaryota</taxon>
        <taxon>Sar</taxon>
        <taxon>Stramenopiles</taxon>
        <taxon>Oomycota</taxon>
        <taxon>Saprolegniomycetes</taxon>
        <taxon>Saprolegniales</taxon>
        <taxon>Achlyaceae</taxon>
        <taxon>Achlya</taxon>
    </lineage>
</organism>
<comment type="caution">
    <text evidence="1">The sequence shown here is derived from an EMBL/GenBank/DDBJ whole genome shotgun (WGS) entry which is preliminary data.</text>
</comment>
<reference evidence="1 2" key="1">
    <citation type="journal article" date="2014" name="Genome Biol. Evol.">
        <title>The secreted proteins of Achlya hypogyna and Thraustotheca clavata identify the ancestral oomycete secretome and reveal gene acquisitions by horizontal gene transfer.</title>
        <authorList>
            <person name="Misner I."/>
            <person name="Blouin N."/>
            <person name="Leonard G."/>
            <person name="Richards T.A."/>
            <person name="Lane C.E."/>
        </authorList>
    </citation>
    <scope>NUCLEOTIDE SEQUENCE [LARGE SCALE GENOMIC DNA]</scope>
    <source>
        <strain evidence="1 2">ATCC 48635</strain>
    </source>
</reference>
<evidence type="ECO:0000313" key="1">
    <source>
        <dbReference type="EMBL" id="OQR91064.1"/>
    </source>
</evidence>
<gene>
    <name evidence="1" type="ORF">ACHHYP_05029</name>
</gene>
<dbReference type="AlphaFoldDB" id="A0A1V9YZ29"/>
<evidence type="ECO:0000313" key="2">
    <source>
        <dbReference type="Proteomes" id="UP000243579"/>
    </source>
</evidence>